<keyword evidence="2" id="KW-1185">Reference proteome</keyword>
<protein>
    <submittedName>
        <fullName evidence="1">Uncharacterized protein</fullName>
    </submittedName>
</protein>
<reference evidence="1 2" key="1">
    <citation type="submission" date="2024-04" db="EMBL/GenBank/DDBJ databases">
        <title>Tritrichomonas musculus Genome.</title>
        <authorList>
            <person name="Alves-Ferreira E."/>
            <person name="Grigg M."/>
            <person name="Lorenzi H."/>
            <person name="Galac M."/>
        </authorList>
    </citation>
    <scope>NUCLEOTIDE SEQUENCE [LARGE SCALE GENOMIC DNA]</scope>
    <source>
        <strain evidence="1 2">EAF2021</strain>
    </source>
</reference>
<comment type="caution">
    <text evidence="1">The sequence shown here is derived from an EMBL/GenBank/DDBJ whole genome shotgun (WGS) entry which is preliminary data.</text>
</comment>
<organism evidence="1 2">
    <name type="scientific">Tritrichomonas musculus</name>
    <dbReference type="NCBI Taxonomy" id="1915356"/>
    <lineage>
        <taxon>Eukaryota</taxon>
        <taxon>Metamonada</taxon>
        <taxon>Parabasalia</taxon>
        <taxon>Tritrichomonadida</taxon>
        <taxon>Tritrichomonadidae</taxon>
        <taxon>Tritrichomonas</taxon>
    </lineage>
</organism>
<accession>A0ABR2IY99</accession>
<sequence length="163" mass="19342">MIYNQELLEYFKDHGHEFENIDTENLMVNQPHDEQKALAVLEETRRKYPNDSEIVEKIIEKDKDPIVAYYLNKIHKLEDIFRFLENVVYENEYKPFKLTFEIGGIFEIPDKNLQNKVSYGYVSPESDPEFTYESRPVTVTSHQFANTIPIMIQLIADLDKVKY</sequence>
<proteinExistence type="predicted"/>
<evidence type="ECO:0000313" key="1">
    <source>
        <dbReference type="EMBL" id="KAK8870486.1"/>
    </source>
</evidence>
<gene>
    <name evidence="1" type="ORF">M9Y10_008369</name>
</gene>
<dbReference type="Proteomes" id="UP001470230">
    <property type="component" value="Unassembled WGS sequence"/>
</dbReference>
<name>A0ABR2IY99_9EUKA</name>
<dbReference type="EMBL" id="JAPFFF010000014">
    <property type="protein sequence ID" value="KAK8870486.1"/>
    <property type="molecule type" value="Genomic_DNA"/>
</dbReference>
<evidence type="ECO:0000313" key="2">
    <source>
        <dbReference type="Proteomes" id="UP001470230"/>
    </source>
</evidence>